<dbReference type="InterPro" id="IPR011249">
    <property type="entry name" value="Metalloenz_LuxS/M16"/>
</dbReference>
<comment type="caution">
    <text evidence="5">The sequence shown here is derived from an EMBL/GenBank/DDBJ whole genome shotgun (WGS) entry which is preliminary data.</text>
</comment>
<dbReference type="Pfam" id="PF00675">
    <property type="entry name" value="Peptidase_M16"/>
    <property type="match status" value="1"/>
</dbReference>
<dbReference type="InterPro" id="IPR011765">
    <property type="entry name" value="Pept_M16_N"/>
</dbReference>
<dbReference type="AlphaFoldDB" id="A0A1F8GUD9"/>
<evidence type="ECO:0000256" key="1">
    <source>
        <dbReference type="ARBA" id="ARBA00007261"/>
    </source>
</evidence>
<protein>
    <recommendedName>
        <fullName evidence="7">Peptidase M16</fullName>
    </recommendedName>
</protein>
<accession>A0A1F8GUD9</accession>
<dbReference type="PANTHER" id="PTHR11851:SF49">
    <property type="entry name" value="MITOCHONDRIAL-PROCESSING PEPTIDASE SUBUNIT ALPHA"/>
    <property type="match status" value="1"/>
</dbReference>
<dbReference type="GO" id="GO:0006508">
    <property type="term" value="P:proteolysis"/>
    <property type="evidence" value="ECO:0007669"/>
    <property type="project" value="InterPro"/>
</dbReference>
<dbReference type="PANTHER" id="PTHR11851">
    <property type="entry name" value="METALLOPROTEASE"/>
    <property type="match status" value="1"/>
</dbReference>
<gene>
    <name evidence="5" type="ORF">A3A33_02080</name>
</gene>
<dbReference type="Pfam" id="PF05193">
    <property type="entry name" value="Peptidase_M16_C"/>
    <property type="match status" value="1"/>
</dbReference>
<name>A0A1F8GUD9_9BACT</name>
<evidence type="ECO:0000259" key="3">
    <source>
        <dbReference type="Pfam" id="PF00675"/>
    </source>
</evidence>
<reference evidence="5 6" key="1">
    <citation type="journal article" date="2016" name="Nat. Commun.">
        <title>Thousands of microbial genomes shed light on interconnected biogeochemical processes in an aquifer system.</title>
        <authorList>
            <person name="Anantharaman K."/>
            <person name="Brown C.T."/>
            <person name="Hug L.A."/>
            <person name="Sharon I."/>
            <person name="Castelle C.J."/>
            <person name="Probst A.J."/>
            <person name="Thomas B.C."/>
            <person name="Singh A."/>
            <person name="Wilkins M.J."/>
            <person name="Karaoz U."/>
            <person name="Brodie E.L."/>
            <person name="Williams K.H."/>
            <person name="Hubbard S.S."/>
            <person name="Banfield J.F."/>
        </authorList>
    </citation>
    <scope>NUCLEOTIDE SEQUENCE [LARGE SCALE GENOMIC DNA]</scope>
</reference>
<dbReference type="EMBL" id="MGKP01000022">
    <property type="protein sequence ID" value="OGN28266.1"/>
    <property type="molecule type" value="Genomic_DNA"/>
</dbReference>
<dbReference type="Proteomes" id="UP000179047">
    <property type="component" value="Unassembled WGS sequence"/>
</dbReference>
<dbReference type="InterPro" id="IPR001431">
    <property type="entry name" value="Pept_M16_Zn_BS"/>
</dbReference>
<dbReference type="GO" id="GO:0046872">
    <property type="term" value="F:metal ion binding"/>
    <property type="evidence" value="ECO:0007669"/>
    <property type="project" value="InterPro"/>
</dbReference>
<feature type="domain" description="Peptidase M16 N-terminal" evidence="3">
    <location>
        <begin position="10"/>
        <end position="152"/>
    </location>
</feature>
<dbReference type="SUPFAM" id="SSF63411">
    <property type="entry name" value="LuxS/MPP-like metallohydrolase"/>
    <property type="match status" value="2"/>
</dbReference>
<proteinExistence type="inferred from homology"/>
<dbReference type="STRING" id="1802701.A3A33_02080"/>
<organism evidence="5 6">
    <name type="scientific">Candidatus Yanofskybacteria bacterium RIFCSPLOWO2_01_FULL_49_25</name>
    <dbReference type="NCBI Taxonomy" id="1802701"/>
    <lineage>
        <taxon>Bacteria</taxon>
        <taxon>Candidatus Yanofskyibacteriota</taxon>
    </lineage>
</organism>
<dbReference type="PROSITE" id="PS00143">
    <property type="entry name" value="INSULINASE"/>
    <property type="match status" value="1"/>
</dbReference>
<dbReference type="InterPro" id="IPR050361">
    <property type="entry name" value="MPP/UQCRC_Complex"/>
</dbReference>
<evidence type="ECO:0000256" key="2">
    <source>
        <dbReference type="RuleBase" id="RU004447"/>
    </source>
</evidence>
<evidence type="ECO:0000259" key="4">
    <source>
        <dbReference type="Pfam" id="PF05193"/>
    </source>
</evidence>
<sequence>MGNGLWVVHKEMPNPLVALTIHIKGGSSVEQPEEIGSAHFLEHMVFKAGEKFPSEELISGLIEQEGAMPNAYTSHDRICFYALTQSNVELMFDILSDCIIRPLFKADDISTELGRVLQEIAEDDDDPKEVHARLFSRMIWGRHPYGESITGTAEQVSSLTRDTFLNYHAKYFVPRNMVLSVAGGIKSEKVFELAFKYFGDGFERPYGRAILPSVDFSYVPDRKLFLRENDLKQLKCTMGTLPAEWIRSQKGFEKSRVTATLLGVILGGGTSSRLFSKVSSQKGLVYYIQAGASVYENAGNFRIDFGADPVNVVPAVAMIFDELDSILINGITEKELQKAKNIYKTSVATHLESALNIAFAGGSAEMHGLDLHTSEEFFDSYVDPVTVIDIMAAAKDLLPKSKFYLAALGKVADNAKALESMLS</sequence>
<evidence type="ECO:0008006" key="7">
    <source>
        <dbReference type="Google" id="ProtNLM"/>
    </source>
</evidence>
<evidence type="ECO:0000313" key="5">
    <source>
        <dbReference type="EMBL" id="OGN28266.1"/>
    </source>
</evidence>
<feature type="domain" description="Peptidase M16 C-terminal" evidence="4">
    <location>
        <begin position="158"/>
        <end position="342"/>
    </location>
</feature>
<dbReference type="GO" id="GO:0004222">
    <property type="term" value="F:metalloendopeptidase activity"/>
    <property type="evidence" value="ECO:0007669"/>
    <property type="project" value="InterPro"/>
</dbReference>
<comment type="similarity">
    <text evidence="1 2">Belongs to the peptidase M16 family.</text>
</comment>
<dbReference type="InterPro" id="IPR007863">
    <property type="entry name" value="Peptidase_M16_C"/>
</dbReference>
<dbReference type="Gene3D" id="3.30.830.10">
    <property type="entry name" value="Metalloenzyme, LuxS/M16 peptidase-like"/>
    <property type="match status" value="2"/>
</dbReference>
<evidence type="ECO:0000313" key="6">
    <source>
        <dbReference type="Proteomes" id="UP000179047"/>
    </source>
</evidence>